<feature type="signal peptide" evidence="1">
    <location>
        <begin position="1"/>
        <end position="17"/>
    </location>
</feature>
<organism evidence="2 3">
    <name type="scientific">Populus euphratica</name>
    <name type="common">Euphrates poplar</name>
    <dbReference type="NCBI Taxonomy" id="75702"/>
    <lineage>
        <taxon>Eukaryota</taxon>
        <taxon>Viridiplantae</taxon>
        <taxon>Streptophyta</taxon>
        <taxon>Embryophyta</taxon>
        <taxon>Tracheophyta</taxon>
        <taxon>Spermatophyta</taxon>
        <taxon>Magnoliopsida</taxon>
        <taxon>eudicotyledons</taxon>
        <taxon>Gunneridae</taxon>
        <taxon>Pentapetalae</taxon>
        <taxon>rosids</taxon>
        <taxon>fabids</taxon>
        <taxon>Malpighiales</taxon>
        <taxon>Salicaceae</taxon>
        <taxon>Saliceae</taxon>
        <taxon>Populus</taxon>
    </lineage>
</organism>
<evidence type="ECO:0000313" key="3">
    <source>
        <dbReference type="RefSeq" id="XP_011038496.1"/>
    </source>
</evidence>
<dbReference type="GeneID" id="105135349"/>
<gene>
    <name evidence="3" type="primary">LOC105135349</name>
</gene>
<evidence type="ECO:0000256" key="1">
    <source>
        <dbReference type="SAM" id="SignalP"/>
    </source>
</evidence>
<keyword evidence="1" id="KW-0732">Signal</keyword>
<dbReference type="GO" id="GO:0046921">
    <property type="term" value="F:alpha-(1-&gt;6)-fucosyltransferase activity"/>
    <property type="evidence" value="ECO:0007669"/>
    <property type="project" value="TreeGrafter"/>
</dbReference>
<dbReference type="GO" id="GO:0006487">
    <property type="term" value="P:protein N-linked glycosylation"/>
    <property type="evidence" value="ECO:0007669"/>
    <property type="project" value="TreeGrafter"/>
</dbReference>
<dbReference type="FunFam" id="3.40.50.11350:FF:000008">
    <property type="entry name" value="Alpha-(1,6)-fucosyltransferase"/>
    <property type="match status" value="1"/>
</dbReference>
<dbReference type="PANTHER" id="PTHR13132:SF29">
    <property type="entry name" value="ALPHA-(1,6)-FUCOSYLTRANSFERASE"/>
    <property type="match status" value="1"/>
</dbReference>
<feature type="chain" id="PRO_5042515890" evidence="1">
    <location>
        <begin position="18"/>
        <end position="718"/>
    </location>
</feature>
<sequence>MALFFDILLQSFRLFEFCVVHLEGVKKWTGKFRKSYEYEWLRLGRDSSLNFVISCRTFRQSPYPSYLAQEIKERKRKKKETCLEQEKFGLGVHFHASHLFEVVGCYATAKVSSILWGSLVLDKKKMNTEPLNQKSLERVVSQKALQIGSSFSFQICVVGFLSGVCLTSLFLAALTSLGTFEFGGISFSSISLGNSPLNSSSSGFFNTVTSADCKFKREEILTERWVDSKRSENGVDDERVSLLHSAWSALLSESVDGEIAFWKSSGLRKSAVPNAPHLENCKLSEQINEHLDKRAENERLPPWTTWKGLLNAHPASMPTEQLRYLRHQAIPEGAYPPWITGSDEENYPLTRKVQRDIWLHQHPENCRDPNIRFLVAEWERLPGFGIGAQLAGMCGLLAIAINEKRVLVTSYYNRADHDGCKGSLRSSWSCYFFPETSQECRDRAFELLGNKEALERGIVTTKDNYTSKEIWTGRTPRVWGEPWRFLQPTTEINGSLVVSHRKMDRRWWRAQAIRYLMRFQTQYTCGLMNVARNAAFGKEVAKMFLTSLGKEWPKDFGNKRRSDIEEFVWSNHRPWTPRPLLSMHVRMGDKACEMKVVEFEGYMHLADRIRQHFPHLKSVWLSTEMQEVINKSKLYTNWNFYYTNVTRQVGNMTMATYEASLGRKTSTNYPLVNFLMAAEADFFVGALGSTWCFLIDGMRNTGGKVMAGYLSVNKDRFW</sequence>
<name>A0AAJ6UZZ1_POPEU</name>
<dbReference type="Gene3D" id="3.40.50.11350">
    <property type="match status" value="1"/>
</dbReference>
<dbReference type="RefSeq" id="XP_011038496.1">
    <property type="nucleotide sequence ID" value="XM_011040194.1"/>
</dbReference>
<protein>
    <submittedName>
        <fullName evidence="3">Uncharacterized protein LOC105135349 isoform X1</fullName>
    </submittedName>
</protein>
<evidence type="ECO:0000313" key="2">
    <source>
        <dbReference type="Proteomes" id="UP000694918"/>
    </source>
</evidence>
<dbReference type="Proteomes" id="UP000694918">
    <property type="component" value="Unplaced"/>
</dbReference>
<proteinExistence type="predicted"/>
<keyword evidence="2" id="KW-1185">Reference proteome</keyword>
<reference evidence="3" key="1">
    <citation type="submission" date="2025-08" db="UniProtKB">
        <authorList>
            <consortium name="RefSeq"/>
        </authorList>
    </citation>
    <scope>IDENTIFICATION</scope>
</reference>
<dbReference type="PANTHER" id="PTHR13132">
    <property type="entry name" value="ALPHA- 1,6 -FUCOSYLTRANSFERASE"/>
    <property type="match status" value="1"/>
</dbReference>
<dbReference type="KEGG" id="peu:105135349"/>
<dbReference type="AlphaFoldDB" id="A0AAJ6UZZ1"/>
<accession>A0AAJ6UZZ1</accession>